<reference evidence="2" key="1">
    <citation type="submission" date="2023-07" db="EMBL/GenBank/DDBJ databases">
        <title>AMR profile of multidrug- resistance Chryseobacterium gambrini related strain.</title>
        <authorList>
            <person name="Kirdat K."/>
            <person name="Bhatt A."/>
            <person name="Kuyare S."/>
            <person name="Yadav A."/>
        </authorList>
    </citation>
    <scope>NUCLEOTIDE SEQUENCE</scope>
    <source>
        <strain evidence="2">APV-1</strain>
    </source>
</reference>
<dbReference type="RefSeq" id="WP_302713839.1">
    <property type="nucleotide sequence ID" value="NZ_JAULSJ010000004.1"/>
</dbReference>
<dbReference type="Proteomes" id="UP001168128">
    <property type="component" value="Unassembled WGS sequence"/>
</dbReference>
<sequence length="283" mass="32958">MKNLKAFSKICINFFDEVVSSKKNSIKDPDYKRRISLLKPNIGKCYDVYNKNFKNNTLLIVKSFGYVNPQKDDLIKLYSYRNSKIQELKKNVTTTKYNRLINTCQNCTINEAKTLDHILPKDDFPEFSVHPQNLFPSCSVCNGHKSTNWVKSGKPLFLNLYLDPLPADQYLFVKINIDLRKKKIITKFNLENKSKIDVDLFNVIKSHYSKLHLLDRFSDNCDDTISELKNTCKSGLEEGLTLDKIISIVQKKCVKDREHLGVNHWKIILTEKLITEPKFFKLI</sequence>
<keyword evidence="2" id="KW-0378">Hydrolase</keyword>
<accession>A0ABT8TZ47</accession>
<keyword evidence="2" id="KW-0540">Nuclease</keyword>
<keyword evidence="3" id="KW-1185">Reference proteome</keyword>
<name>A0ABT8TZ47_9FLAO</name>
<proteinExistence type="predicted"/>
<gene>
    <name evidence="2" type="ORF">QWT87_03985</name>
</gene>
<protein>
    <submittedName>
        <fullName evidence="2">HNH endonuclease</fullName>
    </submittedName>
</protein>
<dbReference type="Pfam" id="PF01844">
    <property type="entry name" value="HNH"/>
    <property type="match status" value="1"/>
</dbReference>
<organism evidence="2 3">
    <name type="scientific">Chryseobacterium urinae</name>
    <dbReference type="NCBI Taxonomy" id="3058400"/>
    <lineage>
        <taxon>Bacteria</taxon>
        <taxon>Pseudomonadati</taxon>
        <taxon>Bacteroidota</taxon>
        <taxon>Flavobacteriia</taxon>
        <taxon>Flavobacteriales</taxon>
        <taxon>Weeksellaceae</taxon>
        <taxon>Chryseobacterium group</taxon>
        <taxon>Chryseobacterium</taxon>
    </lineage>
</organism>
<dbReference type="Gene3D" id="1.10.30.50">
    <property type="match status" value="1"/>
</dbReference>
<dbReference type="GO" id="GO:0004519">
    <property type="term" value="F:endonuclease activity"/>
    <property type="evidence" value="ECO:0007669"/>
    <property type="project" value="UniProtKB-KW"/>
</dbReference>
<keyword evidence="2" id="KW-0255">Endonuclease</keyword>
<dbReference type="InterPro" id="IPR002711">
    <property type="entry name" value="HNH"/>
</dbReference>
<evidence type="ECO:0000313" key="3">
    <source>
        <dbReference type="Proteomes" id="UP001168128"/>
    </source>
</evidence>
<evidence type="ECO:0000313" key="2">
    <source>
        <dbReference type="EMBL" id="MDO3424038.1"/>
    </source>
</evidence>
<evidence type="ECO:0000259" key="1">
    <source>
        <dbReference type="Pfam" id="PF01844"/>
    </source>
</evidence>
<feature type="domain" description="HNH" evidence="1">
    <location>
        <begin position="104"/>
        <end position="146"/>
    </location>
</feature>
<comment type="caution">
    <text evidence="2">The sequence shown here is derived from an EMBL/GenBank/DDBJ whole genome shotgun (WGS) entry which is preliminary data.</text>
</comment>
<dbReference type="EMBL" id="JAULSJ010000004">
    <property type="protein sequence ID" value="MDO3424038.1"/>
    <property type="molecule type" value="Genomic_DNA"/>
</dbReference>